<evidence type="ECO:0000313" key="2">
    <source>
        <dbReference type="Proteomes" id="UP000184164"/>
    </source>
</evidence>
<dbReference type="AlphaFoldDB" id="A0A1M5ET59"/>
<evidence type="ECO:0000313" key="1">
    <source>
        <dbReference type="EMBL" id="SHF82425.1"/>
    </source>
</evidence>
<dbReference type="EMBL" id="FQUM01000010">
    <property type="protein sequence ID" value="SHF82425.1"/>
    <property type="molecule type" value="Genomic_DNA"/>
</dbReference>
<accession>A0A1M5ET59</accession>
<dbReference type="OrthoDB" id="1122672at2"/>
<gene>
    <name evidence="1" type="ORF">SAMN05444274_11014</name>
</gene>
<name>A0A1M5ET59_9BACT</name>
<proteinExistence type="predicted"/>
<dbReference type="STRING" id="1484053.SAMN05444274_11014"/>
<keyword evidence="2" id="KW-1185">Reference proteome</keyword>
<dbReference type="Proteomes" id="UP000184164">
    <property type="component" value="Unassembled WGS sequence"/>
</dbReference>
<sequence length="90" mass="10645">MKELKLEFMGEGEVKGFKFNQLLRSGRAYMYQVNDEGKIHYEVFKKRINTRHREPNVSYPTSKGFGIWAKTTRDFNTALDYLIQYSKKNG</sequence>
<protein>
    <submittedName>
        <fullName evidence="1">Uncharacterized protein</fullName>
    </submittedName>
</protein>
<dbReference type="RefSeq" id="WP_073003095.1">
    <property type="nucleotide sequence ID" value="NZ_FQUM01000010.1"/>
</dbReference>
<organism evidence="1 2">
    <name type="scientific">Mariniphaga anaerophila</name>
    <dbReference type="NCBI Taxonomy" id="1484053"/>
    <lineage>
        <taxon>Bacteria</taxon>
        <taxon>Pseudomonadati</taxon>
        <taxon>Bacteroidota</taxon>
        <taxon>Bacteroidia</taxon>
        <taxon>Marinilabiliales</taxon>
        <taxon>Prolixibacteraceae</taxon>
        <taxon>Mariniphaga</taxon>
    </lineage>
</organism>
<reference evidence="1 2" key="1">
    <citation type="submission" date="2016-11" db="EMBL/GenBank/DDBJ databases">
        <authorList>
            <person name="Jaros S."/>
            <person name="Januszkiewicz K."/>
            <person name="Wedrychowicz H."/>
        </authorList>
    </citation>
    <scope>NUCLEOTIDE SEQUENCE [LARGE SCALE GENOMIC DNA]</scope>
    <source>
        <strain evidence="1 2">DSM 26910</strain>
    </source>
</reference>